<dbReference type="STRING" id="1561.NPD11_2824"/>
<dbReference type="SUPFAM" id="SSF46785">
    <property type="entry name" value="Winged helix' DNA-binding domain"/>
    <property type="match status" value="1"/>
</dbReference>
<keyword evidence="7" id="KW-1185">Reference proteome</keyword>
<dbReference type="EMBL" id="CP006905">
    <property type="protein sequence ID" value="AIY82544.1"/>
    <property type="molecule type" value="Genomic_DNA"/>
</dbReference>
<gene>
    <name evidence="6" type="ORF">U729_151</name>
</gene>
<reference evidence="6 7" key="1">
    <citation type="journal article" date="2015" name="Infect. Genet. Evol.">
        <title>Genomic sequences of six botulinum neurotoxin-producing strains representing three clostridial species illustrate the mobility and diversity of botulinum neurotoxin genes.</title>
        <authorList>
            <person name="Smith T.J."/>
            <person name="Hill K.K."/>
            <person name="Xie G."/>
            <person name="Foley B.T."/>
            <person name="Williamson C.H."/>
            <person name="Foster J.T."/>
            <person name="Johnson S.L."/>
            <person name="Chertkov O."/>
            <person name="Teshima H."/>
            <person name="Gibbons H.S."/>
            <person name="Johnsky L.A."/>
            <person name="Karavis M.A."/>
            <person name="Smith L.A."/>
        </authorList>
    </citation>
    <scope>NUCLEOTIDE SEQUENCE [LARGE SCALE GENOMIC DNA]</scope>
    <source>
        <strain evidence="6">Sullivan</strain>
    </source>
</reference>
<dbReference type="PANTHER" id="PTHR24567">
    <property type="entry name" value="CRP FAMILY TRANSCRIPTIONAL REGULATORY PROTEIN"/>
    <property type="match status" value="1"/>
</dbReference>
<dbReference type="GO" id="GO:0003700">
    <property type="term" value="F:DNA-binding transcription factor activity"/>
    <property type="evidence" value="ECO:0007669"/>
    <property type="project" value="TreeGrafter"/>
</dbReference>
<dbReference type="SMART" id="SM00419">
    <property type="entry name" value="HTH_CRP"/>
    <property type="match status" value="1"/>
</dbReference>
<keyword evidence="1" id="KW-0805">Transcription regulation</keyword>
<dbReference type="InterPro" id="IPR012318">
    <property type="entry name" value="HTH_CRP"/>
</dbReference>
<sequence length="226" mass="26209">MINLEDLKKVKLFDYIGNDTLLKLSEIGNKVAFKKGEHIFRDKDTISSIYIILSGKVALYKLNEAAHKKVIFILGEGVINEVILEDMKSSINCEIFESAEILTFDKKRFINIMSEDFELTKIILNSMALKIRRLYRQMKNATPLKIEKRLAAKLWKLSKDYGVKQNDEVVIDLNISVAYLSDMFGMPRETISRALKILEKENLIRKERKKIIIKDRDKLASYFKGL</sequence>
<feature type="domain" description="Cyclic nucleotide-binding" evidence="4">
    <location>
        <begin position="12"/>
        <end position="77"/>
    </location>
</feature>
<evidence type="ECO:0000256" key="2">
    <source>
        <dbReference type="ARBA" id="ARBA00023125"/>
    </source>
</evidence>
<name>A0A0A7FSB9_9CLOT</name>
<dbReference type="SMART" id="SM00100">
    <property type="entry name" value="cNMP"/>
    <property type="match status" value="1"/>
</dbReference>
<evidence type="ECO:0000259" key="4">
    <source>
        <dbReference type="PROSITE" id="PS50042"/>
    </source>
</evidence>
<evidence type="ECO:0000256" key="3">
    <source>
        <dbReference type="ARBA" id="ARBA00023163"/>
    </source>
</evidence>
<evidence type="ECO:0000313" key="7">
    <source>
        <dbReference type="Proteomes" id="UP000030635"/>
    </source>
</evidence>
<dbReference type="SUPFAM" id="SSF51206">
    <property type="entry name" value="cAMP-binding domain-like"/>
    <property type="match status" value="1"/>
</dbReference>
<dbReference type="HOGENOM" id="CLU_075053_3_6_9"/>
<dbReference type="PANTHER" id="PTHR24567:SF74">
    <property type="entry name" value="HTH-TYPE TRANSCRIPTIONAL REGULATOR ARCR"/>
    <property type="match status" value="1"/>
</dbReference>
<dbReference type="InterPro" id="IPR036390">
    <property type="entry name" value="WH_DNA-bd_sf"/>
</dbReference>
<dbReference type="InterPro" id="IPR050397">
    <property type="entry name" value="Env_Response_Regulators"/>
</dbReference>
<evidence type="ECO:0000313" key="6">
    <source>
        <dbReference type="EMBL" id="AIY82544.1"/>
    </source>
</evidence>
<keyword evidence="3" id="KW-0804">Transcription</keyword>
<evidence type="ECO:0000256" key="1">
    <source>
        <dbReference type="ARBA" id="ARBA00023015"/>
    </source>
</evidence>
<accession>A0A0A7FSB9</accession>
<dbReference type="Gene3D" id="2.60.120.10">
    <property type="entry name" value="Jelly Rolls"/>
    <property type="match status" value="1"/>
</dbReference>
<dbReference type="GO" id="GO:0005829">
    <property type="term" value="C:cytosol"/>
    <property type="evidence" value="ECO:0007669"/>
    <property type="project" value="TreeGrafter"/>
</dbReference>
<dbReference type="PROSITE" id="PS51063">
    <property type="entry name" value="HTH_CRP_2"/>
    <property type="match status" value="1"/>
</dbReference>
<dbReference type="InterPro" id="IPR018490">
    <property type="entry name" value="cNMP-bd_dom_sf"/>
</dbReference>
<dbReference type="Proteomes" id="UP000030635">
    <property type="component" value="Chromosome"/>
</dbReference>
<dbReference type="Gene3D" id="1.10.10.10">
    <property type="entry name" value="Winged helix-like DNA-binding domain superfamily/Winged helix DNA-binding domain"/>
    <property type="match status" value="1"/>
</dbReference>
<dbReference type="PROSITE" id="PS50042">
    <property type="entry name" value="CNMP_BINDING_3"/>
    <property type="match status" value="1"/>
</dbReference>
<dbReference type="GO" id="GO:0003677">
    <property type="term" value="F:DNA binding"/>
    <property type="evidence" value="ECO:0007669"/>
    <property type="project" value="UniProtKB-KW"/>
</dbReference>
<dbReference type="CDD" id="cd00038">
    <property type="entry name" value="CAP_ED"/>
    <property type="match status" value="1"/>
</dbReference>
<dbReference type="Pfam" id="PF00027">
    <property type="entry name" value="cNMP_binding"/>
    <property type="match status" value="1"/>
</dbReference>
<protein>
    <submittedName>
        <fullName evidence="6">Cyclic nucleotide-binding domain protein</fullName>
    </submittedName>
</protein>
<dbReference type="Pfam" id="PF13545">
    <property type="entry name" value="HTH_Crp_2"/>
    <property type="match status" value="1"/>
</dbReference>
<feature type="domain" description="HTH crp-type" evidence="5">
    <location>
        <begin position="144"/>
        <end position="217"/>
    </location>
</feature>
<evidence type="ECO:0000259" key="5">
    <source>
        <dbReference type="PROSITE" id="PS51063"/>
    </source>
</evidence>
<keyword evidence="2" id="KW-0238">DNA-binding</keyword>
<organism evidence="6 7">
    <name type="scientific">Clostridium baratii str. Sullivan</name>
    <dbReference type="NCBI Taxonomy" id="1415775"/>
    <lineage>
        <taxon>Bacteria</taxon>
        <taxon>Bacillati</taxon>
        <taxon>Bacillota</taxon>
        <taxon>Clostridia</taxon>
        <taxon>Eubacteriales</taxon>
        <taxon>Clostridiaceae</taxon>
        <taxon>Clostridium</taxon>
    </lineage>
</organism>
<dbReference type="AlphaFoldDB" id="A0A0A7FSB9"/>
<dbReference type="InterPro" id="IPR000595">
    <property type="entry name" value="cNMP-bd_dom"/>
</dbReference>
<dbReference type="InterPro" id="IPR014710">
    <property type="entry name" value="RmlC-like_jellyroll"/>
</dbReference>
<dbReference type="InterPro" id="IPR036388">
    <property type="entry name" value="WH-like_DNA-bd_sf"/>
</dbReference>
<proteinExistence type="predicted"/>
<dbReference type="eggNOG" id="COG0664">
    <property type="taxonomic scope" value="Bacteria"/>
</dbReference>
<dbReference type="KEGG" id="cbv:U729_151"/>